<protein>
    <recommendedName>
        <fullName evidence="2">Putative gluconeogenesis factor</fullName>
    </recommendedName>
</protein>
<dbReference type="SUPFAM" id="SSF142338">
    <property type="entry name" value="CofD-like"/>
    <property type="match status" value="1"/>
</dbReference>
<organism evidence="4 5">
    <name type="scientific">Corynebacterium bovis</name>
    <dbReference type="NCBI Taxonomy" id="36808"/>
    <lineage>
        <taxon>Bacteria</taxon>
        <taxon>Bacillati</taxon>
        <taxon>Actinomycetota</taxon>
        <taxon>Actinomycetes</taxon>
        <taxon>Mycobacteriales</taxon>
        <taxon>Corynebacteriaceae</taxon>
        <taxon>Corynebacterium</taxon>
    </lineage>
</organism>
<dbReference type="PANTHER" id="PTHR30135:SF3">
    <property type="entry name" value="GLUCONEOGENESIS FACTOR-RELATED"/>
    <property type="match status" value="1"/>
</dbReference>
<dbReference type="InterPro" id="IPR010119">
    <property type="entry name" value="Gluconeogen_factor"/>
</dbReference>
<gene>
    <name evidence="4" type="ORF">CXF48_07510</name>
</gene>
<dbReference type="CDD" id="cd07187">
    <property type="entry name" value="YvcK_like"/>
    <property type="match status" value="1"/>
</dbReference>
<dbReference type="PANTHER" id="PTHR30135">
    <property type="entry name" value="UNCHARACTERIZED PROTEIN YVCK-RELATED"/>
    <property type="match status" value="1"/>
</dbReference>
<feature type="region of interest" description="Disordered" evidence="3">
    <location>
        <begin position="335"/>
        <end position="355"/>
    </location>
</feature>
<dbReference type="GO" id="GO:0005737">
    <property type="term" value="C:cytoplasm"/>
    <property type="evidence" value="ECO:0007669"/>
    <property type="project" value="UniProtKB-SubCell"/>
</dbReference>
<name>A0A426PY42_9CORY</name>
<comment type="function">
    <text evidence="2">Required for morphogenesis under gluconeogenic growth conditions.</text>
</comment>
<dbReference type="GO" id="GO:0043743">
    <property type="term" value="F:LPPG:FO 2-phospho-L-lactate transferase activity"/>
    <property type="evidence" value="ECO:0007669"/>
    <property type="project" value="InterPro"/>
</dbReference>
<evidence type="ECO:0000313" key="5">
    <source>
        <dbReference type="Proteomes" id="UP000276526"/>
    </source>
</evidence>
<accession>A0A426PY42</accession>
<dbReference type="EMBL" id="PQNK01000011">
    <property type="protein sequence ID" value="RRO86257.1"/>
    <property type="molecule type" value="Genomic_DNA"/>
</dbReference>
<dbReference type="GO" id="GO:0008360">
    <property type="term" value="P:regulation of cell shape"/>
    <property type="evidence" value="ECO:0007669"/>
    <property type="project" value="UniProtKB-UniRule"/>
</dbReference>
<dbReference type="HAMAP" id="MF_00973">
    <property type="entry name" value="Gluconeogen_factor"/>
    <property type="match status" value="1"/>
</dbReference>
<dbReference type="RefSeq" id="WP_125172913.1">
    <property type="nucleotide sequence ID" value="NZ_JAPJOD010000052.1"/>
</dbReference>
<dbReference type="AlphaFoldDB" id="A0A426PY42"/>
<proteinExistence type="inferred from homology"/>
<evidence type="ECO:0000256" key="3">
    <source>
        <dbReference type="SAM" id="MobiDB-lite"/>
    </source>
</evidence>
<evidence type="ECO:0000256" key="1">
    <source>
        <dbReference type="ARBA" id="ARBA00022490"/>
    </source>
</evidence>
<evidence type="ECO:0000256" key="2">
    <source>
        <dbReference type="HAMAP-Rule" id="MF_00973"/>
    </source>
</evidence>
<dbReference type="InterPro" id="IPR002882">
    <property type="entry name" value="CofD"/>
</dbReference>
<dbReference type="Gene3D" id="3.40.50.10680">
    <property type="entry name" value="CofD-like domains"/>
    <property type="match status" value="1"/>
</dbReference>
<keyword evidence="1 2" id="KW-0963">Cytoplasm</keyword>
<dbReference type="NCBIfam" id="TIGR01826">
    <property type="entry name" value="CofD_related"/>
    <property type="match status" value="1"/>
</dbReference>
<comment type="subcellular location">
    <subcellularLocation>
        <location evidence="2">Cytoplasm</location>
    </subcellularLocation>
</comment>
<dbReference type="Pfam" id="PF01933">
    <property type="entry name" value="CofD"/>
    <property type="match status" value="1"/>
</dbReference>
<comment type="similarity">
    <text evidence="2">Belongs to the gluconeogenesis factor family.</text>
</comment>
<comment type="caution">
    <text evidence="4">The sequence shown here is derived from an EMBL/GenBank/DDBJ whole genome shotgun (WGS) entry which is preliminary data.</text>
</comment>
<reference evidence="4 5" key="1">
    <citation type="submission" date="2018-01" db="EMBL/GenBank/DDBJ databases">
        <title>Twenty Corynebacterium bovis Genomes.</title>
        <authorList>
            <person name="Gulvik C.A."/>
        </authorList>
    </citation>
    <scope>NUCLEOTIDE SEQUENCE [LARGE SCALE GENOMIC DNA]</scope>
    <source>
        <strain evidence="4 5">F6900</strain>
    </source>
</reference>
<dbReference type="Proteomes" id="UP000276526">
    <property type="component" value="Unassembled WGS sequence"/>
</dbReference>
<sequence>MTPTTDPGDRDAPTLDRVAALGGGHGLFSTLRAARRAAASVTAVVTVADDGGSSGRMRRELGSLPPGDLRMALAALTEDTPRGRLWERTLQHRFAGHGALAGHAVGNLVLTGLSEVMGDHVAALDELAVLLGIRGRVLPMSPVPLDLEAEVSGLGEDPREVTAVRGQVAVASTPGQVRRVRLIPGDAPATEPAVEAVLDADVVTLGPGSWFSSVIPHLLVPGIDAALDRTDAVKVLILNLVSEPGETSGFSMERHIHMLRQHCPSLRMDVTVVDRSTVSDARERRALERAAGQLGARVIYRDVRADDDRGRWSDRHSPEKLARVLREFAGPVDALPAELPDGVADTASGGEPAGR</sequence>
<dbReference type="InterPro" id="IPR038136">
    <property type="entry name" value="CofD-like_dom_sf"/>
</dbReference>
<evidence type="ECO:0000313" key="4">
    <source>
        <dbReference type="EMBL" id="RRO86257.1"/>
    </source>
</evidence>